<comment type="caution">
    <text evidence="1">The sequence shown here is derived from an EMBL/GenBank/DDBJ whole genome shotgun (WGS) entry which is preliminary data.</text>
</comment>
<gene>
    <name evidence="1" type="ORF">S01H1_36162</name>
</gene>
<protein>
    <submittedName>
        <fullName evidence="1">Uncharacterized protein</fullName>
    </submittedName>
</protein>
<organism evidence="1">
    <name type="scientific">marine sediment metagenome</name>
    <dbReference type="NCBI Taxonomy" id="412755"/>
    <lineage>
        <taxon>unclassified sequences</taxon>
        <taxon>metagenomes</taxon>
        <taxon>ecological metagenomes</taxon>
    </lineage>
</organism>
<name>X0UPP2_9ZZZZ</name>
<dbReference type="EMBL" id="BARS01022635">
    <property type="protein sequence ID" value="GAG02263.1"/>
    <property type="molecule type" value="Genomic_DNA"/>
</dbReference>
<proteinExistence type="predicted"/>
<sequence>MRLKRLIDKRIWGIKEDFIVPKNAQMRIEILKADRALSLHIHPLDIDEIYIFKTPGNLYFDFKKDI</sequence>
<dbReference type="AlphaFoldDB" id="X0UPP2"/>
<reference evidence="1" key="1">
    <citation type="journal article" date="2014" name="Front. Microbiol.">
        <title>High frequency of phylogenetically diverse reductive dehalogenase-homologous genes in deep subseafloor sedimentary metagenomes.</title>
        <authorList>
            <person name="Kawai M."/>
            <person name="Futagami T."/>
            <person name="Toyoda A."/>
            <person name="Takaki Y."/>
            <person name="Nishi S."/>
            <person name="Hori S."/>
            <person name="Arai W."/>
            <person name="Tsubouchi T."/>
            <person name="Morono Y."/>
            <person name="Uchiyama I."/>
            <person name="Ito T."/>
            <person name="Fujiyama A."/>
            <person name="Inagaki F."/>
            <person name="Takami H."/>
        </authorList>
    </citation>
    <scope>NUCLEOTIDE SEQUENCE</scope>
    <source>
        <strain evidence="1">Expedition CK06-06</strain>
    </source>
</reference>
<accession>X0UPP2</accession>
<feature type="non-terminal residue" evidence="1">
    <location>
        <position position="66"/>
    </location>
</feature>
<evidence type="ECO:0000313" key="1">
    <source>
        <dbReference type="EMBL" id="GAG02263.1"/>
    </source>
</evidence>